<dbReference type="AlphaFoldDB" id="A0A099JH80"/>
<evidence type="ECO:0000313" key="4">
    <source>
        <dbReference type="Proteomes" id="UP000561726"/>
    </source>
</evidence>
<dbReference type="Proteomes" id="UP000029864">
    <property type="component" value="Unassembled WGS sequence"/>
</dbReference>
<evidence type="ECO:0000313" key="1">
    <source>
        <dbReference type="EMBL" id="KGJ76927.1"/>
    </source>
</evidence>
<organism evidence="1 3">
    <name type="scientific">Cryobacterium roopkundense</name>
    <dbReference type="NCBI Taxonomy" id="1001240"/>
    <lineage>
        <taxon>Bacteria</taxon>
        <taxon>Bacillati</taxon>
        <taxon>Actinomycetota</taxon>
        <taxon>Actinomycetes</taxon>
        <taxon>Micrococcales</taxon>
        <taxon>Microbacteriaceae</taxon>
        <taxon>Cryobacterium</taxon>
    </lineage>
</organism>
<evidence type="ECO:0000313" key="2">
    <source>
        <dbReference type="EMBL" id="MBB5643167.1"/>
    </source>
</evidence>
<protein>
    <recommendedName>
        <fullName evidence="5">HTH cro/C1-type domain-containing protein</fullName>
    </recommendedName>
</protein>
<accession>A0A099JH80</accession>
<dbReference type="OrthoDB" id="5073603at2"/>
<dbReference type="eggNOG" id="ENOG50313I0">
    <property type="taxonomic scope" value="Bacteria"/>
</dbReference>
<proteinExistence type="predicted"/>
<gene>
    <name evidence="2" type="ORF">BJ997_003715</name>
    <name evidence="1" type="ORF">GY21_08780</name>
</gene>
<evidence type="ECO:0000313" key="3">
    <source>
        <dbReference type="Proteomes" id="UP000029864"/>
    </source>
</evidence>
<evidence type="ECO:0008006" key="5">
    <source>
        <dbReference type="Google" id="ProtNLM"/>
    </source>
</evidence>
<comment type="caution">
    <text evidence="1">The sequence shown here is derived from an EMBL/GenBank/DDBJ whole genome shotgun (WGS) entry which is preliminary data.</text>
</comment>
<reference evidence="2 4" key="2">
    <citation type="submission" date="2020-08" db="EMBL/GenBank/DDBJ databases">
        <title>Sequencing the genomes of 1000 actinobacteria strains.</title>
        <authorList>
            <person name="Klenk H.-P."/>
        </authorList>
    </citation>
    <scope>NUCLEOTIDE SEQUENCE [LARGE SCALE GENOMIC DNA]</scope>
    <source>
        <strain evidence="2 4">DSM 21065</strain>
    </source>
</reference>
<dbReference type="EMBL" id="JPXF01000030">
    <property type="protein sequence ID" value="KGJ76927.1"/>
    <property type="molecule type" value="Genomic_DNA"/>
</dbReference>
<dbReference type="RefSeq" id="WP_035836357.1">
    <property type="nucleotide sequence ID" value="NZ_JACHBQ010000001.1"/>
</dbReference>
<reference evidence="1 3" key="1">
    <citation type="submission" date="2014-08" db="EMBL/GenBank/DDBJ databases">
        <authorList>
            <person name="Sisinthy S."/>
        </authorList>
    </citation>
    <scope>NUCLEOTIDE SEQUENCE [LARGE SCALE GENOMIC DNA]</scope>
    <source>
        <strain evidence="1 3">RuG17</strain>
    </source>
</reference>
<dbReference type="Proteomes" id="UP000561726">
    <property type="component" value="Unassembled WGS sequence"/>
</dbReference>
<name>A0A099JH80_9MICO</name>
<keyword evidence="3" id="KW-1185">Reference proteome</keyword>
<sequence length="115" mass="13487">MSNPRYRPRAYAQIPVEFGKYEEISWLAPANVAEQDRLWAARWHHLYACRINKRLRESGQTVAQYAEMTGSRYDRLSKMLRGDVLIKFEDVAQAERLLGRILRATPRLTSNDDDF</sequence>
<dbReference type="EMBL" id="JACHBQ010000001">
    <property type="protein sequence ID" value="MBB5643167.1"/>
    <property type="molecule type" value="Genomic_DNA"/>
</dbReference>